<comment type="caution">
    <text evidence="3">The sequence shown here is derived from an EMBL/GenBank/DDBJ whole genome shotgun (WGS) entry which is preliminary data.</text>
</comment>
<name>A0A0D7F4U7_RHOPL</name>
<evidence type="ECO:0000313" key="4">
    <source>
        <dbReference type="Proteomes" id="UP000032515"/>
    </source>
</evidence>
<organism evidence="3 4">
    <name type="scientific">Rhodopseudomonas palustris</name>
    <dbReference type="NCBI Taxonomy" id="1076"/>
    <lineage>
        <taxon>Bacteria</taxon>
        <taxon>Pseudomonadati</taxon>
        <taxon>Pseudomonadota</taxon>
        <taxon>Alphaproteobacteria</taxon>
        <taxon>Hyphomicrobiales</taxon>
        <taxon>Nitrobacteraceae</taxon>
        <taxon>Rhodopseudomonas</taxon>
    </lineage>
</organism>
<keyword evidence="1" id="KW-0812">Transmembrane</keyword>
<dbReference type="OrthoDB" id="5186924at2"/>
<feature type="transmembrane region" description="Helical" evidence="1">
    <location>
        <begin position="81"/>
        <end position="114"/>
    </location>
</feature>
<protein>
    <recommendedName>
        <fullName evidence="2">DUF1468 domain-containing protein</fullName>
    </recommendedName>
</protein>
<feature type="transmembrane region" description="Helical" evidence="1">
    <location>
        <begin position="126"/>
        <end position="145"/>
    </location>
</feature>
<evidence type="ECO:0000259" key="2">
    <source>
        <dbReference type="Pfam" id="PF07331"/>
    </source>
</evidence>
<dbReference type="Pfam" id="PF07331">
    <property type="entry name" value="TctB"/>
    <property type="match status" value="1"/>
</dbReference>
<evidence type="ECO:0000256" key="1">
    <source>
        <dbReference type="SAM" id="Phobius"/>
    </source>
</evidence>
<accession>A0A0D7F4U7</accession>
<keyword evidence="1" id="KW-0472">Membrane</keyword>
<dbReference type="AlphaFoldDB" id="A0A0D7F4U7"/>
<dbReference type="EMBL" id="JXXE01000009">
    <property type="protein sequence ID" value="KIZ48159.1"/>
    <property type="molecule type" value="Genomic_DNA"/>
</dbReference>
<feature type="domain" description="DUF1468" evidence="2">
    <location>
        <begin position="12"/>
        <end position="150"/>
    </location>
</feature>
<gene>
    <name evidence="3" type="ORF">OO17_00300</name>
</gene>
<feature type="transmembrane region" description="Helical" evidence="1">
    <location>
        <begin position="42"/>
        <end position="61"/>
    </location>
</feature>
<evidence type="ECO:0000313" key="3">
    <source>
        <dbReference type="EMBL" id="KIZ48159.1"/>
    </source>
</evidence>
<dbReference type="InterPro" id="IPR009936">
    <property type="entry name" value="DUF1468"/>
</dbReference>
<sequence length="156" mass="16468">MIERLVRKRDFYAGALVVCFGGYIALKGAGYGIGTLTRVGSGFLPCVIGVTLVFVGLAIALSALASADGEDENILPANKEWLAWGCILASPVAFILFGKYFGLAPASFACVFVAAMGDREATLKSSLALAAVITTVGVVLFWYLLQVPMPLVTWRG</sequence>
<feature type="transmembrane region" description="Helical" evidence="1">
    <location>
        <begin position="12"/>
        <end position="30"/>
    </location>
</feature>
<reference evidence="3 4" key="1">
    <citation type="submission" date="2014-11" db="EMBL/GenBank/DDBJ databases">
        <title>Genomics and ecophysiology of heterotrophic nitrogen fixing bacteria isolated from estuarine surface water.</title>
        <authorList>
            <person name="Bentzon-Tilia M."/>
            <person name="Severin I."/>
            <person name="Hansen L.H."/>
            <person name="Riemann L."/>
        </authorList>
    </citation>
    <scope>NUCLEOTIDE SEQUENCE [LARGE SCALE GENOMIC DNA]</scope>
    <source>
        <strain evidence="3 4">BAL398</strain>
    </source>
</reference>
<proteinExistence type="predicted"/>
<dbReference type="Proteomes" id="UP000032515">
    <property type="component" value="Unassembled WGS sequence"/>
</dbReference>
<keyword evidence="1" id="KW-1133">Transmembrane helix</keyword>
<dbReference type="PATRIC" id="fig|1076.23.peg.6574"/>